<organism evidence="2 3">
    <name type="scientific">Lophiostoma macrostomum CBS 122681</name>
    <dbReference type="NCBI Taxonomy" id="1314788"/>
    <lineage>
        <taxon>Eukaryota</taxon>
        <taxon>Fungi</taxon>
        <taxon>Dikarya</taxon>
        <taxon>Ascomycota</taxon>
        <taxon>Pezizomycotina</taxon>
        <taxon>Dothideomycetes</taxon>
        <taxon>Pleosporomycetidae</taxon>
        <taxon>Pleosporales</taxon>
        <taxon>Lophiostomataceae</taxon>
        <taxon>Lophiostoma</taxon>
    </lineage>
</organism>
<evidence type="ECO:0000313" key="2">
    <source>
        <dbReference type="EMBL" id="KAF2650370.1"/>
    </source>
</evidence>
<reference evidence="2" key="1">
    <citation type="journal article" date="2020" name="Stud. Mycol.">
        <title>101 Dothideomycetes genomes: a test case for predicting lifestyles and emergence of pathogens.</title>
        <authorList>
            <person name="Haridas S."/>
            <person name="Albert R."/>
            <person name="Binder M."/>
            <person name="Bloem J."/>
            <person name="Labutti K."/>
            <person name="Salamov A."/>
            <person name="Andreopoulos B."/>
            <person name="Baker S."/>
            <person name="Barry K."/>
            <person name="Bills G."/>
            <person name="Bluhm B."/>
            <person name="Cannon C."/>
            <person name="Castanera R."/>
            <person name="Culley D."/>
            <person name="Daum C."/>
            <person name="Ezra D."/>
            <person name="Gonzalez J."/>
            <person name="Henrissat B."/>
            <person name="Kuo A."/>
            <person name="Liang C."/>
            <person name="Lipzen A."/>
            <person name="Lutzoni F."/>
            <person name="Magnuson J."/>
            <person name="Mondo S."/>
            <person name="Nolan M."/>
            <person name="Ohm R."/>
            <person name="Pangilinan J."/>
            <person name="Park H.-J."/>
            <person name="Ramirez L."/>
            <person name="Alfaro M."/>
            <person name="Sun H."/>
            <person name="Tritt A."/>
            <person name="Yoshinaga Y."/>
            <person name="Zwiers L.-H."/>
            <person name="Turgeon B."/>
            <person name="Goodwin S."/>
            <person name="Spatafora J."/>
            <person name="Crous P."/>
            <person name="Grigoriev I."/>
        </authorList>
    </citation>
    <scope>NUCLEOTIDE SEQUENCE</scope>
    <source>
        <strain evidence="2">CBS 122681</strain>
    </source>
</reference>
<feature type="region of interest" description="Disordered" evidence="1">
    <location>
        <begin position="91"/>
        <end position="141"/>
    </location>
</feature>
<feature type="compositionally biased region" description="Basic and acidic residues" evidence="1">
    <location>
        <begin position="124"/>
        <end position="136"/>
    </location>
</feature>
<evidence type="ECO:0000256" key="1">
    <source>
        <dbReference type="SAM" id="MobiDB-lite"/>
    </source>
</evidence>
<dbReference type="EMBL" id="MU004457">
    <property type="protein sequence ID" value="KAF2650370.1"/>
    <property type="molecule type" value="Genomic_DNA"/>
</dbReference>
<feature type="region of interest" description="Disordered" evidence="1">
    <location>
        <begin position="1"/>
        <end position="77"/>
    </location>
</feature>
<evidence type="ECO:0008006" key="4">
    <source>
        <dbReference type="Google" id="ProtNLM"/>
    </source>
</evidence>
<feature type="compositionally biased region" description="Basic and acidic residues" evidence="1">
    <location>
        <begin position="24"/>
        <end position="34"/>
    </location>
</feature>
<accession>A0A6A6SRU6</accession>
<name>A0A6A6SRU6_9PLEO</name>
<dbReference type="AlphaFoldDB" id="A0A6A6SRU6"/>
<proteinExistence type="predicted"/>
<keyword evidence="3" id="KW-1185">Reference proteome</keyword>
<feature type="compositionally biased region" description="Basic and acidic residues" evidence="1">
    <location>
        <begin position="99"/>
        <end position="110"/>
    </location>
</feature>
<evidence type="ECO:0000313" key="3">
    <source>
        <dbReference type="Proteomes" id="UP000799324"/>
    </source>
</evidence>
<sequence>MFKHKELPYVPAGAIPGTSLGPQAREKIPRKRDNLPPSPPPPMVPLKVKNSKKGKEKSHEEQHAPFTPPHIRHFPAQSQEKRYVTLEDIQALKPNRKNPSPEKDHTREHGGSAWLSRTASHFKVPSEVHGKADANGKKKNLKDMISGPIGGAILEATTYEGNAPLRRTETHGRAPKGKQPETSMQRSTNRRPGPQQVEQFPDPKKRPTWKHFKEQYKDAKEATHFDQARVDKHDNYTPRGPYDRRGPSLSDQDLVKPKHRFAPPPIDTTLANDLVPRPLNVKSGMAQRRRSASEVTTRDTRRPSRRLKKRGHSVSYSASWDIVP</sequence>
<dbReference type="Proteomes" id="UP000799324">
    <property type="component" value="Unassembled WGS sequence"/>
</dbReference>
<gene>
    <name evidence="2" type="ORF">K491DRAFT_697321</name>
</gene>
<feature type="compositionally biased region" description="Basic and acidic residues" evidence="1">
    <location>
        <begin position="201"/>
        <end position="246"/>
    </location>
</feature>
<protein>
    <recommendedName>
        <fullName evidence="4">Pal1-domain-containing protein</fullName>
    </recommendedName>
</protein>
<feature type="compositionally biased region" description="Basic residues" evidence="1">
    <location>
        <begin position="303"/>
        <end position="312"/>
    </location>
</feature>
<feature type="region of interest" description="Disordered" evidence="1">
    <location>
        <begin position="160"/>
        <end position="324"/>
    </location>
</feature>